<dbReference type="InterPro" id="IPR036805">
    <property type="entry name" value="Tscrpt_elong_fac_GreA/B_N_sf"/>
</dbReference>
<dbReference type="InterPro" id="IPR001437">
    <property type="entry name" value="Tscrpt_elong_fac_GreA/B_C"/>
</dbReference>
<evidence type="ECO:0000259" key="12">
    <source>
        <dbReference type="Pfam" id="PF03449"/>
    </source>
</evidence>
<keyword evidence="6 9" id="KW-0804">Transcription</keyword>
<evidence type="ECO:0000256" key="6">
    <source>
        <dbReference type="ARBA" id="ARBA00023163"/>
    </source>
</evidence>
<evidence type="ECO:0000256" key="9">
    <source>
        <dbReference type="HAMAP-Rule" id="MF_00105"/>
    </source>
</evidence>
<dbReference type="InterPro" id="IPR028624">
    <property type="entry name" value="Tscrpt_elong_fac_GreA/B"/>
</dbReference>
<dbReference type="GO" id="GO:0003746">
    <property type="term" value="F:translation elongation factor activity"/>
    <property type="evidence" value="ECO:0007669"/>
    <property type="project" value="UniProtKB-KW"/>
</dbReference>
<dbReference type="PIRSF" id="PIRSF006092">
    <property type="entry name" value="GreA_GreB"/>
    <property type="match status" value="1"/>
</dbReference>
<dbReference type="Gene3D" id="1.10.287.180">
    <property type="entry name" value="Transcription elongation factor, GreA/GreB, N-terminal domain"/>
    <property type="match status" value="1"/>
</dbReference>
<dbReference type="RefSeq" id="WP_268059108.1">
    <property type="nucleotide sequence ID" value="NZ_JAPOHA010000015.1"/>
</dbReference>
<feature type="coiled-coil region" evidence="9">
    <location>
        <begin position="5"/>
        <end position="32"/>
    </location>
</feature>
<dbReference type="EMBL" id="JAPOHA010000015">
    <property type="protein sequence ID" value="MCY1715071.1"/>
    <property type="molecule type" value="Genomic_DNA"/>
</dbReference>
<evidence type="ECO:0000256" key="3">
    <source>
        <dbReference type="ARBA" id="ARBA00023015"/>
    </source>
</evidence>
<feature type="domain" description="Transcription elongation factor GreA/GreB N-terminal" evidence="12">
    <location>
        <begin position="6"/>
        <end position="75"/>
    </location>
</feature>
<dbReference type="NCBIfam" id="NF001263">
    <property type="entry name" value="PRK00226.1-4"/>
    <property type="match status" value="1"/>
</dbReference>
<comment type="function">
    <text evidence="7 9 10">Necessary for efficient RNA polymerase transcription elongation past template-encoded arresting sites. The arresting sites in DNA have the property of trapping a certain fraction of elongating RNA polymerases that pass through, resulting in locked ternary complexes. Cleavage of the nascent transcript by cleavage factors such as GreA or GreB allows the resumption of elongation from the new 3'terminus. GreA releases sequences of 2 to 3 nucleotides.</text>
</comment>
<keyword evidence="4 9" id="KW-0175">Coiled coil</keyword>
<sequence>MVKQVVLTKEGLEKLENELEELKSVKRKEVAEKIKVALSFGDLSENSEYDEAKNEQAIVEARIADIEVMLKNVKVIDEDELSNENIHIGSKVEVRVTNPSTGSSNVLNYKIVGSNEADPLKGSISDESLVGKSLLSHGIGDKIQVEVPAGVMEYEVLAISK</sequence>
<dbReference type="Pfam" id="PF03449">
    <property type="entry name" value="GreA_GreB_N"/>
    <property type="match status" value="1"/>
</dbReference>
<keyword evidence="5 9" id="KW-0238">DNA-binding</keyword>
<feature type="domain" description="Transcription elongation factor GreA/GreB C-terminal" evidence="11">
    <location>
        <begin position="83"/>
        <end position="160"/>
    </location>
</feature>
<dbReference type="Proteomes" id="UP001082703">
    <property type="component" value="Unassembled WGS sequence"/>
</dbReference>
<evidence type="ECO:0000256" key="10">
    <source>
        <dbReference type="RuleBase" id="RU000556"/>
    </source>
</evidence>
<gene>
    <name evidence="9 13" type="primary">greA</name>
    <name evidence="13" type="ORF">OUY18_12520</name>
</gene>
<keyword evidence="3 9" id="KW-0805">Transcription regulation</keyword>
<keyword evidence="13" id="KW-0648">Protein biosynthesis</keyword>
<dbReference type="HAMAP" id="MF_00105">
    <property type="entry name" value="GreA_GreB"/>
    <property type="match status" value="1"/>
</dbReference>
<evidence type="ECO:0000313" key="13">
    <source>
        <dbReference type="EMBL" id="MCY1715071.1"/>
    </source>
</evidence>
<dbReference type="NCBIfam" id="TIGR01462">
    <property type="entry name" value="greA"/>
    <property type="match status" value="1"/>
</dbReference>
<evidence type="ECO:0000256" key="4">
    <source>
        <dbReference type="ARBA" id="ARBA00023054"/>
    </source>
</evidence>
<evidence type="ECO:0000313" key="14">
    <source>
        <dbReference type="Proteomes" id="UP001082703"/>
    </source>
</evidence>
<evidence type="ECO:0000256" key="2">
    <source>
        <dbReference type="ARBA" id="ARBA00013729"/>
    </source>
</evidence>
<dbReference type="InterPro" id="IPR036953">
    <property type="entry name" value="GreA/GreB_C_sf"/>
</dbReference>
<name>A0ABT4BW05_9FIRM</name>
<proteinExistence type="inferred from homology"/>
<dbReference type="InterPro" id="IPR018151">
    <property type="entry name" value="TF_GreA/GreB_CS"/>
</dbReference>
<organism evidence="13 14">
    <name type="scientific">Caproiciproducens galactitolivorans</name>
    <dbReference type="NCBI Taxonomy" id="642589"/>
    <lineage>
        <taxon>Bacteria</taxon>
        <taxon>Bacillati</taxon>
        <taxon>Bacillota</taxon>
        <taxon>Clostridia</taxon>
        <taxon>Eubacteriales</taxon>
        <taxon>Acutalibacteraceae</taxon>
        <taxon>Caproiciproducens</taxon>
    </lineage>
</organism>
<evidence type="ECO:0000256" key="1">
    <source>
        <dbReference type="ARBA" id="ARBA00008213"/>
    </source>
</evidence>
<evidence type="ECO:0000256" key="8">
    <source>
        <dbReference type="ARBA" id="ARBA00030776"/>
    </source>
</evidence>
<keyword evidence="13" id="KW-0251">Elongation factor</keyword>
<reference evidence="13 14" key="1">
    <citation type="submission" date="2022-11" db="EMBL/GenBank/DDBJ databases">
        <authorList>
            <person name="Caiyu Z."/>
        </authorList>
    </citation>
    <scope>NUCLEOTIDE SEQUENCE [LARGE SCALE GENOMIC DNA]</scope>
    <source>
        <strain evidence="13 14">YR-4</strain>
    </source>
</reference>
<comment type="caution">
    <text evidence="13">The sequence shown here is derived from an EMBL/GenBank/DDBJ whole genome shotgun (WGS) entry which is preliminary data.</text>
</comment>
<dbReference type="InterPro" id="IPR006359">
    <property type="entry name" value="Tscrpt_elong_fac_GreA"/>
</dbReference>
<comment type="similarity">
    <text evidence="1 9 10">Belongs to the GreA/GreB family.</text>
</comment>
<protein>
    <recommendedName>
        <fullName evidence="2 9">Transcription elongation factor GreA</fullName>
    </recommendedName>
    <alternativeName>
        <fullName evidence="8 9">Transcript cleavage factor GreA</fullName>
    </alternativeName>
</protein>
<evidence type="ECO:0000256" key="7">
    <source>
        <dbReference type="ARBA" id="ARBA00024916"/>
    </source>
</evidence>
<evidence type="ECO:0000256" key="5">
    <source>
        <dbReference type="ARBA" id="ARBA00023125"/>
    </source>
</evidence>
<dbReference type="SUPFAM" id="SSF46557">
    <property type="entry name" value="GreA transcript cleavage protein, N-terminal domain"/>
    <property type="match status" value="1"/>
</dbReference>
<dbReference type="Pfam" id="PF01272">
    <property type="entry name" value="GreA_GreB"/>
    <property type="match status" value="1"/>
</dbReference>
<dbReference type="PROSITE" id="PS00829">
    <property type="entry name" value="GREAB_1"/>
    <property type="match status" value="1"/>
</dbReference>
<accession>A0ABT4BW05</accession>
<dbReference type="SUPFAM" id="SSF54534">
    <property type="entry name" value="FKBP-like"/>
    <property type="match status" value="1"/>
</dbReference>
<dbReference type="InterPro" id="IPR022691">
    <property type="entry name" value="Tscrpt_elong_fac_GreA/B_N"/>
</dbReference>
<dbReference type="PANTHER" id="PTHR30437">
    <property type="entry name" value="TRANSCRIPTION ELONGATION FACTOR GREA"/>
    <property type="match status" value="1"/>
</dbReference>
<dbReference type="Gene3D" id="3.10.50.30">
    <property type="entry name" value="Transcription elongation factor, GreA/GreB, C-terminal domain"/>
    <property type="match status" value="1"/>
</dbReference>
<evidence type="ECO:0000259" key="11">
    <source>
        <dbReference type="Pfam" id="PF01272"/>
    </source>
</evidence>
<dbReference type="PANTHER" id="PTHR30437:SF4">
    <property type="entry name" value="TRANSCRIPTION ELONGATION FACTOR GREA"/>
    <property type="match status" value="1"/>
</dbReference>
<keyword evidence="14" id="KW-1185">Reference proteome</keyword>
<dbReference type="InterPro" id="IPR023459">
    <property type="entry name" value="Tscrpt_elong_fac_GreA/B_fam"/>
</dbReference>